<dbReference type="CDD" id="cd02947">
    <property type="entry name" value="TRX_family"/>
    <property type="match status" value="1"/>
</dbReference>
<accession>A0ABR2ZS89</accession>
<proteinExistence type="predicted"/>
<evidence type="ECO:0000256" key="1">
    <source>
        <dbReference type="ARBA" id="ARBA00023157"/>
    </source>
</evidence>
<dbReference type="EMBL" id="JBBXMP010000065">
    <property type="protein sequence ID" value="KAL0064243.1"/>
    <property type="molecule type" value="Genomic_DNA"/>
</dbReference>
<dbReference type="PROSITE" id="PS51352">
    <property type="entry name" value="THIOREDOXIN_2"/>
    <property type="match status" value="1"/>
</dbReference>
<evidence type="ECO:0000313" key="4">
    <source>
        <dbReference type="Proteomes" id="UP001437256"/>
    </source>
</evidence>
<dbReference type="InterPro" id="IPR013766">
    <property type="entry name" value="Thioredoxin_domain"/>
</dbReference>
<dbReference type="PANTHER" id="PTHR46115">
    <property type="entry name" value="THIOREDOXIN-LIKE PROTEIN 1"/>
    <property type="match status" value="1"/>
</dbReference>
<feature type="domain" description="Thioredoxin" evidence="2">
    <location>
        <begin position="1"/>
        <end position="91"/>
    </location>
</feature>
<reference evidence="3 4" key="1">
    <citation type="submission" date="2024-05" db="EMBL/GenBank/DDBJ databases">
        <title>A draft genome resource for the thread blight pathogen Marasmius tenuissimus strain MS-2.</title>
        <authorList>
            <person name="Yulfo-Soto G.E."/>
            <person name="Baruah I.K."/>
            <person name="Amoako-Attah I."/>
            <person name="Bukari Y."/>
            <person name="Meinhardt L.W."/>
            <person name="Bailey B.A."/>
            <person name="Cohen S.P."/>
        </authorList>
    </citation>
    <scope>NUCLEOTIDE SEQUENCE [LARGE SCALE GENOMIC DNA]</scope>
    <source>
        <strain evidence="3 4">MS-2</strain>
    </source>
</reference>
<dbReference type="InterPro" id="IPR017937">
    <property type="entry name" value="Thioredoxin_CS"/>
</dbReference>
<dbReference type="InterPro" id="IPR036249">
    <property type="entry name" value="Thioredoxin-like_sf"/>
</dbReference>
<dbReference type="SUPFAM" id="SSF52833">
    <property type="entry name" value="Thioredoxin-like"/>
    <property type="match status" value="1"/>
</dbReference>
<gene>
    <name evidence="3" type="ORF">AAF712_008828</name>
</gene>
<sequence>MSGVKAINSFEDFQNITGGDKPVVIDFWAPWCGPCKMISPIFEKFSQHPNYSDSVDFYKVDIDDQQEIASHMGIRAVHFLRNNFFGARRLQ</sequence>
<dbReference type="Proteomes" id="UP001437256">
    <property type="component" value="Unassembled WGS sequence"/>
</dbReference>
<protein>
    <recommendedName>
        <fullName evidence="2">Thioredoxin domain-containing protein</fullName>
    </recommendedName>
</protein>
<comment type="caution">
    <text evidence="3">The sequence shown here is derived from an EMBL/GenBank/DDBJ whole genome shotgun (WGS) entry which is preliminary data.</text>
</comment>
<dbReference type="Gene3D" id="3.40.30.10">
    <property type="entry name" value="Glutaredoxin"/>
    <property type="match status" value="1"/>
</dbReference>
<name>A0ABR2ZS89_9AGAR</name>
<evidence type="ECO:0000259" key="2">
    <source>
        <dbReference type="PROSITE" id="PS51352"/>
    </source>
</evidence>
<evidence type="ECO:0000313" key="3">
    <source>
        <dbReference type="EMBL" id="KAL0064243.1"/>
    </source>
</evidence>
<keyword evidence="4" id="KW-1185">Reference proteome</keyword>
<organism evidence="3 4">
    <name type="scientific">Marasmius tenuissimus</name>
    <dbReference type="NCBI Taxonomy" id="585030"/>
    <lineage>
        <taxon>Eukaryota</taxon>
        <taxon>Fungi</taxon>
        <taxon>Dikarya</taxon>
        <taxon>Basidiomycota</taxon>
        <taxon>Agaricomycotina</taxon>
        <taxon>Agaricomycetes</taxon>
        <taxon>Agaricomycetidae</taxon>
        <taxon>Agaricales</taxon>
        <taxon>Marasmiineae</taxon>
        <taxon>Marasmiaceae</taxon>
        <taxon>Marasmius</taxon>
    </lineage>
</organism>
<keyword evidence="1" id="KW-1015">Disulfide bond</keyword>
<dbReference type="PROSITE" id="PS00194">
    <property type="entry name" value="THIOREDOXIN_1"/>
    <property type="match status" value="1"/>
</dbReference>
<dbReference type="Pfam" id="PF00085">
    <property type="entry name" value="Thioredoxin"/>
    <property type="match status" value="1"/>
</dbReference>